<protein>
    <submittedName>
        <fullName evidence="1">Uncharacterized protein</fullName>
    </submittedName>
</protein>
<proteinExistence type="predicted"/>
<dbReference type="EMBL" id="LATX01000376">
    <property type="protein sequence ID" value="KTB46394.1"/>
    <property type="molecule type" value="Genomic_DNA"/>
</dbReference>
<gene>
    <name evidence="1" type="ORF">WG66_1029</name>
</gene>
<comment type="caution">
    <text evidence="1">The sequence shown here is derived from an EMBL/GenBank/DDBJ whole genome shotgun (WGS) entry which is preliminary data.</text>
</comment>
<organism evidence="1 2">
    <name type="scientific">Moniliophthora roreri</name>
    <name type="common">Frosty pod rot fungus</name>
    <name type="synonym">Monilia roreri</name>
    <dbReference type="NCBI Taxonomy" id="221103"/>
    <lineage>
        <taxon>Eukaryota</taxon>
        <taxon>Fungi</taxon>
        <taxon>Dikarya</taxon>
        <taxon>Basidiomycota</taxon>
        <taxon>Agaricomycotina</taxon>
        <taxon>Agaricomycetes</taxon>
        <taxon>Agaricomycetidae</taxon>
        <taxon>Agaricales</taxon>
        <taxon>Marasmiineae</taxon>
        <taxon>Marasmiaceae</taxon>
        <taxon>Moniliophthora</taxon>
    </lineage>
</organism>
<name>A0A0W0GCU8_MONRR</name>
<evidence type="ECO:0000313" key="1">
    <source>
        <dbReference type="EMBL" id="KTB46394.1"/>
    </source>
</evidence>
<accession>A0A0W0GCU8</accession>
<sequence>MSASSGDVYMGLEGFALGAGVLSVNPEVGTVMLSAAMPLSYLFQPPPVFPNMNITQLLKPVSVKQEELFPDVLSKPKEEAELRTMGIATSVDAHTVSIKAHETELAG</sequence>
<dbReference type="Proteomes" id="UP000054988">
    <property type="component" value="Unassembled WGS sequence"/>
</dbReference>
<evidence type="ECO:0000313" key="2">
    <source>
        <dbReference type="Proteomes" id="UP000054988"/>
    </source>
</evidence>
<reference evidence="1 2" key="1">
    <citation type="submission" date="2015-12" db="EMBL/GenBank/DDBJ databases">
        <title>Draft genome sequence of Moniliophthora roreri, the causal agent of frosty pod rot of cacao.</title>
        <authorList>
            <person name="Aime M.C."/>
            <person name="Diaz-Valderrama J.R."/>
            <person name="Kijpornyongpan T."/>
            <person name="Phillips-Mora W."/>
        </authorList>
    </citation>
    <scope>NUCLEOTIDE SEQUENCE [LARGE SCALE GENOMIC DNA]</scope>
    <source>
        <strain evidence="1 2">MCA 2952</strain>
    </source>
</reference>
<dbReference type="AlphaFoldDB" id="A0A0W0GCU8"/>